<dbReference type="Proteomes" id="UP000735302">
    <property type="component" value="Unassembled WGS sequence"/>
</dbReference>
<evidence type="ECO:0000313" key="1">
    <source>
        <dbReference type="EMBL" id="GFO32148.1"/>
    </source>
</evidence>
<protein>
    <submittedName>
        <fullName evidence="1">Uncharacterized protein</fullName>
    </submittedName>
</protein>
<name>A0AAV4CKH2_9GAST</name>
<dbReference type="EMBL" id="BLXT01006566">
    <property type="protein sequence ID" value="GFO32148.1"/>
    <property type="molecule type" value="Genomic_DNA"/>
</dbReference>
<sequence length="164" mass="17860">MIRDRVFKSNFQKARFVQENLPTILQPEEADRCSVSEKLQRGCDAVAGAVVVDAPYKATDSIVRDLVPFDHNGEGGHGGEFFDGSSDGESVPSISGATYEAVVEKAPPKVANPAQKSRVLEALDCYYHLDRIMWSATQLSKMPFCQAPSAQVKLSRGGSWHSAT</sequence>
<proteinExistence type="predicted"/>
<accession>A0AAV4CKH2</accession>
<dbReference type="AlphaFoldDB" id="A0AAV4CKH2"/>
<keyword evidence="2" id="KW-1185">Reference proteome</keyword>
<organism evidence="1 2">
    <name type="scientific">Plakobranchus ocellatus</name>
    <dbReference type="NCBI Taxonomy" id="259542"/>
    <lineage>
        <taxon>Eukaryota</taxon>
        <taxon>Metazoa</taxon>
        <taxon>Spiralia</taxon>
        <taxon>Lophotrochozoa</taxon>
        <taxon>Mollusca</taxon>
        <taxon>Gastropoda</taxon>
        <taxon>Heterobranchia</taxon>
        <taxon>Euthyneura</taxon>
        <taxon>Panpulmonata</taxon>
        <taxon>Sacoglossa</taxon>
        <taxon>Placobranchoidea</taxon>
        <taxon>Plakobranchidae</taxon>
        <taxon>Plakobranchus</taxon>
    </lineage>
</organism>
<gene>
    <name evidence="1" type="ORF">PoB_005865300</name>
</gene>
<evidence type="ECO:0000313" key="2">
    <source>
        <dbReference type="Proteomes" id="UP000735302"/>
    </source>
</evidence>
<reference evidence="1 2" key="1">
    <citation type="journal article" date="2021" name="Elife">
        <title>Chloroplast acquisition without the gene transfer in kleptoplastic sea slugs, Plakobranchus ocellatus.</title>
        <authorList>
            <person name="Maeda T."/>
            <person name="Takahashi S."/>
            <person name="Yoshida T."/>
            <person name="Shimamura S."/>
            <person name="Takaki Y."/>
            <person name="Nagai Y."/>
            <person name="Toyoda A."/>
            <person name="Suzuki Y."/>
            <person name="Arimoto A."/>
            <person name="Ishii H."/>
            <person name="Satoh N."/>
            <person name="Nishiyama T."/>
            <person name="Hasebe M."/>
            <person name="Maruyama T."/>
            <person name="Minagawa J."/>
            <person name="Obokata J."/>
            <person name="Shigenobu S."/>
        </authorList>
    </citation>
    <scope>NUCLEOTIDE SEQUENCE [LARGE SCALE GENOMIC DNA]</scope>
</reference>
<comment type="caution">
    <text evidence="1">The sequence shown here is derived from an EMBL/GenBank/DDBJ whole genome shotgun (WGS) entry which is preliminary data.</text>
</comment>